<feature type="region of interest" description="Disordered" evidence="1">
    <location>
        <begin position="1"/>
        <end position="69"/>
    </location>
</feature>
<gene>
    <name evidence="2" type="ORF">TSOC_014698</name>
</gene>
<dbReference type="EMBL" id="PGGS01002694">
    <property type="protein sequence ID" value="PNG99520.1"/>
    <property type="molecule type" value="Genomic_DNA"/>
</dbReference>
<comment type="caution">
    <text evidence="2">The sequence shown here is derived from an EMBL/GenBank/DDBJ whole genome shotgun (WGS) entry which is preliminary data.</text>
</comment>
<protein>
    <submittedName>
        <fullName evidence="2">Uncharacterized protein</fullName>
    </submittedName>
</protein>
<reference evidence="2 3" key="1">
    <citation type="journal article" date="2017" name="Mol. Biol. Evol.">
        <title>The 4-celled Tetrabaena socialis nuclear genome reveals the essential components for genetic control of cell number at the origin of multicellularity in the volvocine lineage.</title>
        <authorList>
            <person name="Featherston J."/>
            <person name="Arakaki Y."/>
            <person name="Hanschen E.R."/>
            <person name="Ferris P.J."/>
            <person name="Michod R.E."/>
            <person name="Olson B.J.S.C."/>
            <person name="Nozaki H."/>
            <person name="Durand P.M."/>
        </authorList>
    </citation>
    <scope>NUCLEOTIDE SEQUENCE [LARGE SCALE GENOMIC DNA]</scope>
    <source>
        <strain evidence="2 3">NIES-571</strain>
    </source>
</reference>
<feature type="compositionally biased region" description="Basic residues" evidence="1">
    <location>
        <begin position="46"/>
        <end position="60"/>
    </location>
</feature>
<dbReference type="Proteomes" id="UP000236333">
    <property type="component" value="Unassembled WGS sequence"/>
</dbReference>
<keyword evidence="3" id="KW-1185">Reference proteome</keyword>
<dbReference type="AlphaFoldDB" id="A0A2J7ZGX4"/>
<evidence type="ECO:0000256" key="1">
    <source>
        <dbReference type="SAM" id="MobiDB-lite"/>
    </source>
</evidence>
<sequence>MLGFQGSCASTAAISPRGPLPPAARRSAPCRAPRPPMLFNPTRAHLASHQHRPRHHRRRLPAAPPARSG</sequence>
<proteinExistence type="predicted"/>
<organism evidence="2 3">
    <name type="scientific">Tetrabaena socialis</name>
    <dbReference type="NCBI Taxonomy" id="47790"/>
    <lineage>
        <taxon>Eukaryota</taxon>
        <taxon>Viridiplantae</taxon>
        <taxon>Chlorophyta</taxon>
        <taxon>core chlorophytes</taxon>
        <taxon>Chlorophyceae</taxon>
        <taxon>CS clade</taxon>
        <taxon>Chlamydomonadales</taxon>
        <taxon>Tetrabaenaceae</taxon>
        <taxon>Tetrabaena</taxon>
    </lineage>
</organism>
<evidence type="ECO:0000313" key="2">
    <source>
        <dbReference type="EMBL" id="PNG99520.1"/>
    </source>
</evidence>
<accession>A0A2J7ZGX4</accession>
<evidence type="ECO:0000313" key="3">
    <source>
        <dbReference type="Proteomes" id="UP000236333"/>
    </source>
</evidence>
<name>A0A2J7ZGX4_9CHLO</name>